<dbReference type="PANTHER" id="PTHR30483">
    <property type="entry name" value="LEUCINE-SPECIFIC-BINDING PROTEIN"/>
    <property type="match status" value="1"/>
</dbReference>
<evidence type="ECO:0000259" key="4">
    <source>
        <dbReference type="Pfam" id="PF13458"/>
    </source>
</evidence>
<evidence type="ECO:0000313" key="6">
    <source>
        <dbReference type="EMBL" id="CAB4653948.1"/>
    </source>
</evidence>
<evidence type="ECO:0000256" key="2">
    <source>
        <dbReference type="ARBA" id="ARBA00022729"/>
    </source>
</evidence>
<keyword evidence="3" id="KW-0029">Amino-acid transport</keyword>
<keyword evidence="1" id="KW-0813">Transport</keyword>
<dbReference type="EMBL" id="CAEZWR010000007">
    <property type="protein sequence ID" value="CAB4653948.1"/>
    <property type="molecule type" value="Genomic_DNA"/>
</dbReference>
<dbReference type="InterPro" id="IPR028081">
    <property type="entry name" value="Leu-bd"/>
</dbReference>
<gene>
    <name evidence="5" type="ORF">UFOPK1908_01445</name>
    <name evidence="6" type="ORF">UFOPK2282_00103</name>
</gene>
<name>A0A6J6KYH6_9ZZZZ</name>
<dbReference type="PRINTS" id="PR00337">
    <property type="entry name" value="LEUILEVALBP"/>
</dbReference>
<dbReference type="EMBL" id="CAEZVB010000105">
    <property type="protein sequence ID" value="CAB4630744.1"/>
    <property type="molecule type" value="Genomic_DNA"/>
</dbReference>
<proteinExistence type="predicted"/>
<dbReference type="AlphaFoldDB" id="A0A6J6KYH6"/>
<dbReference type="GO" id="GO:0006865">
    <property type="term" value="P:amino acid transport"/>
    <property type="evidence" value="ECO:0007669"/>
    <property type="project" value="UniProtKB-KW"/>
</dbReference>
<accession>A0A6J6KYH6</accession>
<dbReference type="InterPro" id="IPR028082">
    <property type="entry name" value="Peripla_BP_I"/>
</dbReference>
<reference evidence="6" key="1">
    <citation type="submission" date="2020-05" db="EMBL/GenBank/DDBJ databases">
        <authorList>
            <person name="Chiriac C."/>
            <person name="Salcher M."/>
            <person name="Ghai R."/>
            <person name="Kavagutti S V."/>
        </authorList>
    </citation>
    <scope>NUCLEOTIDE SEQUENCE</scope>
</reference>
<sequence>MTSRTLRITAMSALALGTLAATVVVPAQAAQSKAPIVIAVEAPLTGAQASNGIDMARGVQLAVDEVNASGGIKGRKIRLVKLDDMADPKLAADMVTAAQKAGAVAVVGPYNSSVGLVNLPLYIKAGITPVQMTSTDQTTGMGITVQPKNSQISPVEVKYITGQKVKKVAMLVDPSDYTQGMADRTRTALTAAGITVTSTPITEGAADYTAQVKTALSTSPDLVYVSTYYPEGSKIAKALTSAKTTAQCFMGLANVDPAFVTEAGVANAARCKFSGVPAAAQLPTAAIFTKSFTKAFSTAPGVWGVFTYDSTKLLADALKSVGNTKYQPVLNQLLKTKNYKGQTGLITIDKKTGNRTNVPVFILTVNSSGTFTIA</sequence>
<keyword evidence="2" id="KW-0732">Signal</keyword>
<dbReference type="InterPro" id="IPR000709">
    <property type="entry name" value="Leu_Ile_Val-bd"/>
</dbReference>
<evidence type="ECO:0000256" key="1">
    <source>
        <dbReference type="ARBA" id="ARBA00022448"/>
    </source>
</evidence>
<dbReference type="CDD" id="cd06342">
    <property type="entry name" value="PBP1_ABC_LIVBP-like"/>
    <property type="match status" value="1"/>
</dbReference>
<dbReference type="PANTHER" id="PTHR30483:SF6">
    <property type="entry name" value="PERIPLASMIC BINDING PROTEIN OF ABC TRANSPORTER FOR NATURAL AMINO ACIDS"/>
    <property type="match status" value="1"/>
</dbReference>
<dbReference type="InterPro" id="IPR051010">
    <property type="entry name" value="BCAA_transport"/>
</dbReference>
<evidence type="ECO:0000256" key="3">
    <source>
        <dbReference type="ARBA" id="ARBA00022970"/>
    </source>
</evidence>
<dbReference type="SUPFAM" id="SSF53822">
    <property type="entry name" value="Periplasmic binding protein-like I"/>
    <property type="match status" value="1"/>
</dbReference>
<feature type="domain" description="Leucine-binding protein" evidence="4">
    <location>
        <begin position="35"/>
        <end position="369"/>
    </location>
</feature>
<dbReference type="Gene3D" id="3.40.50.2300">
    <property type="match status" value="2"/>
</dbReference>
<dbReference type="Pfam" id="PF13458">
    <property type="entry name" value="Peripla_BP_6"/>
    <property type="match status" value="1"/>
</dbReference>
<protein>
    <submittedName>
        <fullName evidence="6">Unannotated protein</fullName>
    </submittedName>
</protein>
<evidence type="ECO:0000313" key="5">
    <source>
        <dbReference type="EMBL" id="CAB4630744.1"/>
    </source>
</evidence>
<organism evidence="6">
    <name type="scientific">freshwater metagenome</name>
    <dbReference type="NCBI Taxonomy" id="449393"/>
    <lineage>
        <taxon>unclassified sequences</taxon>
        <taxon>metagenomes</taxon>
        <taxon>ecological metagenomes</taxon>
    </lineage>
</organism>